<evidence type="ECO:0000259" key="2">
    <source>
        <dbReference type="Pfam" id="PF03795"/>
    </source>
</evidence>
<dbReference type="PATRIC" id="fig|1036673.3.peg.783"/>
<name>F8F4S7_PAEMK</name>
<reference evidence="3 4" key="2">
    <citation type="journal article" date="2013" name="Genome Announc.">
        <title>Genome Sequence of Growth-Improving Paenibacillus mucilaginosus Strain KNP414.</title>
        <authorList>
            <person name="Lu J.J."/>
            <person name="Wang J.F."/>
            <person name="Hu X.F."/>
        </authorList>
    </citation>
    <scope>NUCLEOTIDE SEQUENCE [LARGE SCALE GENOMIC DNA]</scope>
    <source>
        <strain evidence="3 4">KNP414</strain>
    </source>
</reference>
<comment type="similarity">
    <text evidence="1">Belongs to the YciI family.</text>
</comment>
<dbReference type="EMBL" id="CP002869">
    <property type="protein sequence ID" value="AEI39469.1"/>
    <property type="molecule type" value="Genomic_DNA"/>
</dbReference>
<sequence length="89" mass="10268">MGYYVVMLPMLDEEKSRVYRPEHLAYLEEQRGKGRIFANGRFPDGSGGMVIYKADHLEQAQQWAAEDPYVLHGARRAQVREWEMVPGAL</sequence>
<evidence type="ECO:0000313" key="4">
    <source>
        <dbReference type="Proteomes" id="UP000006620"/>
    </source>
</evidence>
<evidence type="ECO:0000256" key="1">
    <source>
        <dbReference type="ARBA" id="ARBA00007689"/>
    </source>
</evidence>
<protein>
    <recommendedName>
        <fullName evidence="2">YCII-related domain-containing protein</fullName>
    </recommendedName>
</protein>
<dbReference type="PANTHER" id="PTHR37828:SF1">
    <property type="entry name" value="YCII-RELATED DOMAIN-CONTAINING PROTEIN"/>
    <property type="match status" value="1"/>
</dbReference>
<dbReference type="Proteomes" id="UP000006620">
    <property type="component" value="Chromosome"/>
</dbReference>
<dbReference type="Pfam" id="PF03795">
    <property type="entry name" value="YCII"/>
    <property type="match status" value="1"/>
</dbReference>
<evidence type="ECO:0000313" key="3">
    <source>
        <dbReference type="EMBL" id="AEI39469.1"/>
    </source>
</evidence>
<dbReference type="SUPFAM" id="SSF54909">
    <property type="entry name" value="Dimeric alpha+beta barrel"/>
    <property type="match status" value="1"/>
</dbReference>
<dbReference type="Gene3D" id="3.30.70.1060">
    <property type="entry name" value="Dimeric alpha+beta barrel"/>
    <property type="match status" value="1"/>
</dbReference>
<gene>
    <name evidence="3" type="ordered locus">KNP414_00879</name>
</gene>
<proteinExistence type="inferred from homology"/>
<dbReference type="KEGG" id="pms:KNP414_00879"/>
<dbReference type="HOGENOM" id="CLU_110355_7_1_9"/>
<dbReference type="PANTHER" id="PTHR37828">
    <property type="entry name" value="GSR2449 PROTEIN"/>
    <property type="match status" value="1"/>
</dbReference>
<dbReference type="RefSeq" id="WP_013914633.1">
    <property type="nucleotide sequence ID" value="NC_015690.1"/>
</dbReference>
<dbReference type="InterPro" id="IPR005545">
    <property type="entry name" value="YCII"/>
</dbReference>
<reference evidence="4" key="1">
    <citation type="submission" date="2011-06" db="EMBL/GenBank/DDBJ databases">
        <title>Complete genome sequence of Paenibacillus mucilaginosus KNP414.</title>
        <authorList>
            <person name="Wang J."/>
            <person name="Hu S."/>
            <person name="Hu X."/>
            <person name="Zhang B."/>
            <person name="Dong D."/>
            <person name="Zhang S."/>
            <person name="Zhao K."/>
            <person name="Wu D."/>
        </authorList>
    </citation>
    <scope>NUCLEOTIDE SEQUENCE [LARGE SCALE GENOMIC DNA]</scope>
    <source>
        <strain evidence="4">KNP414</strain>
    </source>
</reference>
<organism evidence="3 4">
    <name type="scientific">Paenibacillus mucilaginosus (strain KNP414)</name>
    <dbReference type="NCBI Taxonomy" id="1036673"/>
    <lineage>
        <taxon>Bacteria</taxon>
        <taxon>Bacillati</taxon>
        <taxon>Bacillota</taxon>
        <taxon>Bacilli</taxon>
        <taxon>Bacillales</taxon>
        <taxon>Paenibacillaceae</taxon>
        <taxon>Paenibacillus</taxon>
    </lineage>
</organism>
<dbReference type="InterPro" id="IPR011008">
    <property type="entry name" value="Dimeric_a/b-barrel"/>
</dbReference>
<feature type="domain" description="YCII-related" evidence="2">
    <location>
        <begin position="13"/>
        <end position="83"/>
    </location>
</feature>
<accession>F8F4S7</accession>
<dbReference type="AlphaFoldDB" id="F8F4S7"/>